<dbReference type="PANTHER" id="PTHR10699">
    <property type="entry name" value="NEUROMODULIN"/>
    <property type="match status" value="1"/>
</dbReference>
<dbReference type="AlphaFoldDB" id="A0A9J6CKN8"/>
<evidence type="ECO:0000259" key="2">
    <source>
        <dbReference type="SMART" id="SM00394"/>
    </source>
</evidence>
<feature type="compositionally biased region" description="Polar residues" evidence="1">
    <location>
        <begin position="78"/>
        <end position="95"/>
    </location>
</feature>
<feature type="region of interest" description="Disordered" evidence="1">
    <location>
        <begin position="699"/>
        <end position="719"/>
    </location>
</feature>
<organism evidence="3 4">
    <name type="scientific">Polypedilum vanderplanki</name>
    <name type="common">Sleeping chironomid midge</name>
    <dbReference type="NCBI Taxonomy" id="319348"/>
    <lineage>
        <taxon>Eukaryota</taxon>
        <taxon>Metazoa</taxon>
        <taxon>Ecdysozoa</taxon>
        <taxon>Arthropoda</taxon>
        <taxon>Hexapoda</taxon>
        <taxon>Insecta</taxon>
        <taxon>Pterygota</taxon>
        <taxon>Neoptera</taxon>
        <taxon>Endopterygota</taxon>
        <taxon>Diptera</taxon>
        <taxon>Nematocera</taxon>
        <taxon>Chironomoidea</taxon>
        <taxon>Chironomidae</taxon>
        <taxon>Chironominae</taxon>
        <taxon>Polypedilum</taxon>
        <taxon>Polypedilum</taxon>
    </lineage>
</organism>
<dbReference type="OrthoDB" id="6161835at2759"/>
<reference evidence="3" key="1">
    <citation type="submission" date="2021-03" db="EMBL/GenBank/DDBJ databases">
        <title>Chromosome level genome of the anhydrobiotic midge Polypedilum vanderplanki.</title>
        <authorList>
            <person name="Yoshida Y."/>
            <person name="Kikawada T."/>
            <person name="Gusev O."/>
        </authorList>
    </citation>
    <scope>NUCLEOTIDE SEQUENCE</scope>
    <source>
        <strain evidence="3">NIAS01</strain>
        <tissue evidence="3">Whole body or cell culture</tissue>
    </source>
</reference>
<dbReference type="SMART" id="SM00015">
    <property type="entry name" value="IQ"/>
    <property type="match status" value="2"/>
</dbReference>
<dbReference type="SMART" id="SM00394">
    <property type="entry name" value="RIIa"/>
    <property type="match status" value="1"/>
</dbReference>
<dbReference type="Pfam" id="PF02197">
    <property type="entry name" value="RIIa"/>
    <property type="match status" value="1"/>
</dbReference>
<dbReference type="Gene3D" id="1.20.890.10">
    <property type="entry name" value="cAMP-dependent protein kinase regulatory subunit, dimerization-anchoring domain"/>
    <property type="match status" value="1"/>
</dbReference>
<evidence type="ECO:0000256" key="1">
    <source>
        <dbReference type="SAM" id="MobiDB-lite"/>
    </source>
</evidence>
<keyword evidence="4" id="KW-1185">Reference proteome</keyword>
<dbReference type="Gene3D" id="1.20.5.190">
    <property type="match status" value="1"/>
</dbReference>
<feature type="region of interest" description="Disordered" evidence="1">
    <location>
        <begin position="72"/>
        <end position="100"/>
    </location>
</feature>
<gene>
    <name evidence="3" type="ORF">PVAND_011776</name>
</gene>
<dbReference type="Proteomes" id="UP001107558">
    <property type="component" value="Chromosome 1"/>
</dbReference>
<dbReference type="InterPro" id="IPR003117">
    <property type="entry name" value="cAMP_dep_PK_reg_su_I/II_a/b"/>
</dbReference>
<dbReference type="EMBL" id="JADBJN010000001">
    <property type="protein sequence ID" value="KAG5682423.1"/>
    <property type="molecule type" value="Genomic_DNA"/>
</dbReference>
<proteinExistence type="predicted"/>
<dbReference type="Pfam" id="PF00612">
    <property type="entry name" value="IQ"/>
    <property type="match status" value="2"/>
</dbReference>
<dbReference type="InterPro" id="IPR047579">
    <property type="entry name" value="DD_CABYR_SP17"/>
</dbReference>
<dbReference type="SUPFAM" id="SSF47391">
    <property type="entry name" value="Dimerization-anchoring domain of cAMP-dependent PK regulatory subunit"/>
    <property type="match status" value="1"/>
</dbReference>
<dbReference type="CDD" id="cd23767">
    <property type="entry name" value="IQCD"/>
    <property type="match status" value="1"/>
</dbReference>
<name>A0A9J6CKN8_POLVA</name>
<dbReference type="GO" id="GO:0005516">
    <property type="term" value="F:calmodulin binding"/>
    <property type="evidence" value="ECO:0007669"/>
    <property type="project" value="TreeGrafter"/>
</dbReference>
<feature type="compositionally biased region" description="Basic and acidic residues" evidence="1">
    <location>
        <begin position="699"/>
        <end position="712"/>
    </location>
</feature>
<dbReference type="PANTHER" id="PTHR10699:SF11">
    <property type="entry name" value="IGLOO, ISOFORM A"/>
    <property type="match status" value="1"/>
</dbReference>
<accession>A0A9J6CKN8</accession>
<feature type="domain" description="RIIa" evidence="2">
    <location>
        <begin position="10"/>
        <end position="47"/>
    </location>
</feature>
<evidence type="ECO:0000313" key="4">
    <source>
        <dbReference type="Proteomes" id="UP001107558"/>
    </source>
</evidence>
<evidence type="ECO:0000313" key="3">
    <source>
        <dbReference type="EMBL" id="KAG5682423.1"/>
    </source>
</evidence>
<dbReference type="PROSITE" id="PS50096">
    <property type="entry name" value="IQ"/>
    <property type="match status" value="2"/>
</dbReference>
<sequence>MPIISPKIPSGLEELMRGLAKSVIKENPDNIYEFAAEYFENLLRERDGTVDQSYKKFATYKVYKKSKLERKKKERDNLNINQNEDNTNQHLINFSSDDHDEKSIGKKILSDTTSMFSPILQEEIPFVSSESEMNATVIQNDIVDGDGVLNIKKDTEDKNDIKTASLDNEKNSAALKIQSTYRGHKVRRDIKEQKILSYEDVEKSDETEKITIVEKDDLDENTNNKSKDQKINSNENKGLNVQSDDIAFEKCTNDNIELKENEKDCNLVLDPEITDANDIKLQDSFKEEKIENAFENILNDNDIGLLELNQENSKVHASLDENIEQETETFSKETLEGNESNKENEVELGRLENSNDIPKKIEKLLTSELSIENSKNNDNSIILNDTKEVLDQKLTGSLIEEDSNNIEIIKASAADEITENNVDIKGENELQINDEKNNFYRPLNDSKENIELIKEKSVEEAICKQKIFSYLEPSQDDQSDGEKKSKISTEIKYEKLQESFSQELEDSLENLESIEKSELLNQRISDTEQEKNISEKSVLIESQNEEQPRNRLENILQESISPYDLIDEVVNETATRKVNELFLNEKFSENTNDDINKILNPELISLKRHDEENNYNDENNKTMDEVLKPEKEESEIPENFLTQQNEFFNDNKRNEGFKEPIATNELDASLLNDPELQDAAVKIQAAFRGHQVRKDKDILTSHELSNEQHAETFDDLPLD</sequence>
<dbReference type="CDD" id="cd12100">
    <property type="entry name" value="DD_CABYR_SP17"/>
    <property type="match status" value="1"/>
</dbReference>
<dbReference type="InterPro" id="IPR000048">
    <property type="entry name" value="IQ_motif_EF-hand-BS"/>
</dbReference>
<comment type="caution">
    <text evidence="3">The sequence shown here is derived from an EMBL/GenBank/DDBJ whole genome shotgun (WGS) entry which is preliminary data.</text>
</comment>
<protein>
    <recommendedName>
        <fullName evidence="2">RIIa domain-containing protein</fullName>
    </recommendedName>
</protein>